<dbReference type="Pfam" id="PF01548">
    <property type="entry name" value="DEDD_Tnp_IS110"/>
    <property type="match status" value="1"/>
</dbReference>
<name>A0A518HME9_9BACT</name>
<proteinExistence type="predicted"/>
<dbReference type="GO" id="GO:0003677">
    <property type="term" value="F:DNA binding"/>
    <property type="evidence" value="ECO:0007669"/>
    <property type="project" value="InterPro"/>
</dbReference>
<reference evidence="4 5" key="1">
    <citation type="submission" date="2019-03" db="EMBL/GenBank/DDBJ databases">
        <title>Deep-cultivation of Planctomycetes and their phenomic and genomic characterization uncovers novel biology.</title>
        <authorList>
            <person name="Wiegand S."/>
            <person name="Jogler M."/>
            <person name="Boedeker C."/>
            <person name="Pinto D."/>
            <person name="Vollmers J."/>
            <person name="Rivas-Marin E."/>
            <person name="Kohn T."/>
            <person name="Peeters S.H."/>
            <person name="Heuer A."/>
            <person name="Rast P."/>
            <person name="Oberbeckmann S."/>
            <person name="Bunk B."/>
            <person name="Jeske O."/>
            <person name="Meyerdierks A."/>
            <person name="Storesund J.E."/>
            <person name="Kallscheuer N."/>
            <person name="Luecker S."/>
            <person name="Lage O.M."/>
            <person name="Pohl T."/>
            <person name="Merkel B.J."/>
            <person name="Hornburger P."/>
            <person name="Mueller R.-W."/>
            <person name="Bruemmer F."/>
            <person name="Labrenz M."/>
            <person name="Spormann A.M."/>
            <person name="Op den Camp H."/>
            <person name="Overmann J."/>
            <person name="Amann R."/>
            <person name="Jetten M.S.M."/>
            <person name="Mascher T."/>
            <person name="Medema M.H."/>
            <person name="Devos D.P."/>
            <person name="Kaster A.-K."/>
            <person name="Ovreas L."/>
            <person name="Rohde M."/>
            <person name="Galperin M.Y."/>
            <person name="Jogler C."/>
        </authorList>
    </citation>
    <scope>NUCLEOTIDE SEQUENCE [LARGE SCALE GENOMIC DNA]</scope>
    <source>
        <strain evidence="4 5">Enr13</strain>
    </source>
</reference>
<dbReference type="AlphaFoldDB" id="A0A518HME9"/>
<feature type="compositionally biased region" description="Basic residues" evidence="1">
    <location>
        <begin position="1"/>
        <end position="15"/>
    </location>
</feature>
<protein>
    <submittedName>
        <fullName evidence="4">Transposase</fullName>
    </submittedName>
</protein>
<dbReference type="Pfam" id="PF02371">
    <property type="entry name" value="Transposase_20"/>
    <property type="match status" value="1"/>
</dbReference>
<dbReference type="EMBL" id="CP037423">
    <property type="protein sequence ID" value="QDV42026.1"/>
    <property type="molecule type" value="Genomic_DNA"/>
</dbReference>
<dbReference type="InterPro" id="IPR003346">
    <property type="entry name" value="Transposase_20"/>
</dbReference>
<evidence type="ECO:0000259" key="3">
    <source>
        <dbReference type="Pfam" id="PF02371"/>
    </source>
</evidence>
<dbReference type="Proteomes" id="UP000319004">
    <property type="component" value="Chromosome"/>
</dbReference>
<dbReference type="PANTHER" id="PTHR33055">
    <property type="entry name" value="TRANSPOSASE FOR INSERTION SEQUENCE ELEMENT IS1111A"/>
    <property type="match status" value="1"/>
</dbReference>
<sequence length="465" mass="51327">MAKKKSSGKPKRRSRGGFPIDNAPVPQSLDTINLNAAGIDIGSTQHYVAVPSDRDSSHVRCFGTFTSDLASLADWLEECGIKTIAMESTGVYWIPVFELLEARGFEVKLVEPGKLKSVPSRKTDVLDCQWIQQLHTYGLLAGSFRPDSAICVLRSYMRQRAMLVANASEHIQRMQKAMMEMNVQLHHVISDITGTTGLAILDAIVAGSRDPHLLAKLRDPRCKNDESTIAKALEGNWREEHVFALKQALELYRFYGSKLSEVDSKLEEHLGTFSDRSDGEILPKLKAPKAGSNSPRFDMRNQLYRVLGVDMTTIDGISGQSAITLISEIGTDMSRWATEKHFTSWLCLCPGSKKTGGKLLSGKTRTSANRAAAALRTAAASLARSNCALGAFFRRIRSRLGSPKAITATAHKLAKIVYGMLKYGREYVDVGNDYYEQQYKKRAMENLAKRAAALNLRVVPNELAG</sequence>
<dbReference type="GO" id="GO:0006313">
    <property type="term" value="P:DNA transposition"/>
    <property type="evidence" value="ECO:0007669"/>
    <property type="project" value="InterPro"/>
</dbReference>
<dbReference type="KEGG" id="snep:Enr13x_18690"/>
<evidence type="ECO:0000313" key="4">
    <source>
        <dbReference type="EMBL" id="QDV42026.1"/>
    </source>
</evidence>
<evidence type="ECO:0000313" key="5">
    <source>
        <dbReference type="Proteomes" id="UP000319004"/>
    </source>
</evidence>
<evidence type="ECO:0000259" key="2">
    <source>
        <dbReference type="Pfam" id="PF01548"/>
    </source>
</evidence>
<dbReference type="GO" id="GO:0004803">
    <property type="term" value="F:transposase activity"/>
    <property type="evidence" value="ECO:0007669"/>
    <property type="project" value="InterPro"/>
</dbReference>
<feature type="region of interest" description="Disordered" evidence="1">
    <location>
        <begin position="1"/>
        <end position="24"/>
    </location>
</feature>
<organism evidence="4 5">
    <name type="scientific">Stieleria neptunia</name>
    <dbReference type="NCBI Taxonomy" id="2527979"/>
    <lineage>
        <taxon>Bacteria</taxon>
        <taxon>Pseudomonadati</taxon>
        <taxon>Planctomycetota</taxon>
        <taxon>Planctomycetia</taxon>
        <taxon>Pirellulales</taxon>
        <taxon>Pirellulaceae</taxon>
        <taxon>Stieleria</taxon>
    </lineage>
</organism>
<keyword evidence="5" id="KW-1185">Reference proteome</keyword>
<dbReference type="NCBIfam" id="NF033542">
    <property type="entry name" value="transpos_IS110"/>
    <property type="match status" value="1"/>
</dbReference>
<feature type="domain" description="Transposase IS110-like N-terminal" evidence="2">
    <location>
        <begin position="37"/>
        <end position="180"/>
    </location>
</feature>
<gene>
    <name evidence="4" type="ORF">Enr13x_18690</name>
</gene>
<feature type="domain" description="Transposase IS116/IS110/IS902 C-terminal" evidence="3">
    <location>
        <begin position="312"/>
        <end position="386"/>
    </location>
</feature>
<dbReference type="PANTHER" id="PTHR33055:SF13">
    <property type="entry name" value="TRANSPOSASE"/>
    <property type="match status" value="1"/>
</dbReference>
<dbReference type="InterPro" id="IPR002525">
    <property type="entry name" value="Transp_IS110-like_N"/>
</dbReference>
<dbReference type="InterPro" id="IPR047650">
    <property type="entry name" value="Transpos_IS110"/>
</dbReference>
<accession>A0A518HME9</accession>
<evidence type="ECO:0000256" key="1">
    <source>
        <dbReference type="SAM" id="MobiDB-lite"/>
    </source>
</evidence>